<dbReference type="GO" id="GO:0005576">
    <property type="term" value="C:extracellular region"/>
    <property type="evidence" value="ECO:0007669"/>
    <property type="project" value="UniProtKB-SubCell"/>
</dbReference>
<dbReference type="Gene3D" id="2.60.40.10">
    <property type="entry name" value="Immunoglobulins"/>
    <property type="match status" value="2"/>
</dbReference>
<keyword evidence="10" id="KW-1133">Transmembrane helix</keyword>
<feature type="disulfide bond" evidence="8">
    <location>
        <begin position="1298"/>
        <end position="1308"/>
    </location>
</feature>
<feature type="signal peptide" evidence="11">
    <location>
        <begin position="1"/>
        <end position="32"/>
    </location>
</feature>
<evidence type="ECO:0000256" key="4">
    <source>
        <dbReference type="ARBA" id="ARBA00022737"/>
    </source>
</evidence>
<feature type="disulfide bond" evidence="8">
    <location>
        <begin position="778"/>
        <end position="788"/>
    </location>
</feature>
<feature type="disulfide bond" evidence="8">
    <location>
        <begin position="1043"/>
        <end position="1053"/>
    </location>
</feature>
<evidence type="ECO:0000256" key="5">
    <source>
        <dbReference type="ARBA" id="ARBA00023157"/>
    </source>
</evidence>
<keyword evidence="6" id="KW-0325">Glycoprotein</keyword>
<evidence type="ECO:0008006" key="16">
    <source>
        <dbReference type="Google" id="ProtNLM"/>
    </source>
</evidence>
<organism evidence="14 15">
    <name type="scientific">Coilia grayii</name>
    <name type="common">Gray's grenadier anchovy</name>
    <dbReference type="NCBI Taxonomy" id="363190"/>
    <lineage>
        <taxon>Eukaryota</taxon>
        <taxon>Metazoa</taxon>
        <taxon>Chordata</taxon>
        <taxon>Craniata</taxon>
        <taxon>Vertebrata</taxon>
        <taxon>Euteleostomi</taxon>
        <taxon>Actinopterygii</taxon>
        <taxon>Neopterygii</taxon>
        <taxon>Teleostei</taxon>
        <taxon>Clupei</taxon>
        <taxon>Clupeiformes</taxon>
        <taxon>Clupeoidei</taxon>
        <taxon>Engraulidae</taxon>
        <taxon>Coilinae</taxon>
        <taxon>Coilia</taxon>
    </lineage>
</organism>
<dbReference type="PANTHER" id="PTHR48071:SF15">
    <property type="entry name" value="SRCR DOMAIN-CONTAINING PROTEIN"/>
    <property type="match status" value="1"/>
</dbReference>
<dbReference type="PROSITE" id="PS00420">
    <property type="entry name" value="SRCR_1"/>
    <property type="match status" value="11"/>
</dbReference>
<dbReference type="PROSITE" id="PS50835">
    <property type="entry name" value="IG_LIKE"/>
    <property type="match status" value="2"/>
</dbReference>
<dbReference type="PANTHER" id="PTHR48071">
    <property type="entry name" value="SRCR DOMAIN-CONTAINING PROTEIN"/>
    <property type="match status" value="1"/>
</dbReference>
<feature type="domain" description="SRCR" evidence="12">
    <location>
        <begin position="34"/>
        <end position="132"/>
    </location>
</feature>
<feature type="domain" description="SRCR" evidence="12">
    <location>
        <begin position="1229"/>
        <end position="1327"/>
    </location>
</feature>
<dbReference type="InterPro" id="IPR013783">
    <property type="entry name" value="Ig-like_fold"/>
</dbReference>
<dbReference type="SUPFAM" id="SSF56487">
    <property type="entry name" value="SRCR-like"/>
    <property type="match status" value="11"/>
</dbReference>
<feature type="domain" description="SRCR" evidence="12">
    <location>
        <begin position="313"/>
        <end position="411"/>
    </location>
</feature>
<feature type="disulfide bond" evidence="8">
    <location>
        <begin position="103"/>
        <end position="113"/>
    </location>
</feature>
<feature type="region of interest" description="Disordered" evidence="9">
    <location>
        <begin position="676"/>
        <end position="706"/>
    </location>
</feature>
<keyword evidence="7" id="KW-0393">Immunoglobulin domain</keyword>
<feature type="domain" description="SRCR" evidence="12">
    <location>
        <begin position="453"/>
        <end position="554"/>
    </location>
</feature>
<feature type="domain" description="SRCR" evidence="12">
    <location>
        <begin position="569"/>
        <end position="667"/>
    </location>
</feature>
<feature type="transmembrane region" description="Helical" evidence="10">
    <location>
        <begin position="1688"/>
        <end position="1711"/>
    </location>
</feature>
<dbReference type="InterPro" id="IPR036772">
    <property type="entry name" value="SRCR-like_dom_sf"/>
</dbReference>
<feature type="disulfide bond" evidence="8">
    <location>
        <begin position="638"/>
        <end position="648"/>
    </location>
</feature>
<feature type="domain" description="SRCR" evidence="12">
    <location>
        <begin position="709"/>
        <end position="809"/>
    </location>
</feature>
<reference evidence="14 15" key="1">
    <citation type="submission" date="2024-09" db="EMBL/GenBank/DDBJ databases">
        <title>A chromosome-level genome assembly of Gray's grenadier anchovy, Coilia grayii.</title>
        <authorList>
            <person name="Fu Z."/>
        </authorList>
    </citation>
    <scope>NUCLEOTIDE SEQUENCE [LARGE SCALE GENOMIC DNA]</scope>
    <source>
        <strain evidence="14">G4</strain>
        <tissue evidence="14">Muscle</tissue>
    </source>
</reference>
<evidence type="ECO:0000256" key="10">
    <source>
        <dbReference type="SAM" id="Phobius"/>
    </source>
</evidence>
<feature type="disulfide bond" evidence="8">
    <location>
        <begin position="734"/>
        <end position="798"/>
    </location>
</feature>
<dbReference type="InterPro" id="IPR013151">
    <property type="entry name" value="Immunoglobulin_dom"/>
</dbReference>
<dbReference type="Pfam" id="PF00530">
    <property type="entry name" value="SRCR"/>
    <property type="match status" value="11"/>
</dbReference>
<dbReference type="InterPro" id="IPR036179">
    <property type="entry name" value="Ig-like_dom_sf"/>
</dbReference>
<feature type="disulfide bond" evidence="8">
    <location>
        <begin position="243"/>
        <end position="253"/>
    </location>
</feature>
<evidence type="ECO:0000313" key="15">
    <source>
        <dbReference type="Proteomes" id="UP001591681"/>
    </source>
</evidence>
<dbReference type="Proteomes" id="UP001591681">
    <property type="component" value="Unassembled WGS sequence"/>
</dbReference>
<feature type="disulfide bond" evidence="8">
    <location>
        <begin position="1139"/>
        <end position="1203"/>
    </location>
</feature>
<dbReference type="InterPro" id="IPR003599">
    <property type="entry name" value="Ig_sub"/>
</dbReference>
<feature type="chain" id="PRO_5044791794" description="Deleted in malignant brain tumors 1 protein-like" evidence="11">
    <location>
        <begin position="33"/>
        <end position="1739"/>
    </location>
</feature>
<feature type="disulfide bond" evidence="8">
    <location>
        <begin position="523"/>
        <end position="533"/>
    </location>
</feature>
<evidence type="ECO:0000256" key="11">
    <source>
        <dbReference type="SAM" id="SignalP"/>
    </source>
</evidence>
<evidence type="ECO:0000313" key="14">
    <source>
        <dbReference type="EMBL" id="KAL2101477.1"/>
    </source>
</evidence>
<keyword evidence="10" id="KW-0812">Transmembrane</keyword>
<evidence type="ECO:0000256" key="9">
    <source>
        <dbReference type="SAM" id="MobiDB-lite"/>
    </source>
</evidence>
<comment type="caution">
    <text evidence="8">Lacks conserved residue(s) required for the propagation of feature annotation.</text>
</comment>
<keyword evidence="5 8" id="KW-1015">Disulfide bond</keyword>
<keyword evidence="2" id="KW-0964">Secreted</keyword>
<feature type="domain" description="SRCR" evidence="12">
    <location>
        <begin position="174"/>
        <end position="272"/>
    </location>
</feature>
<protein>
    <recommendedName>
        <fullName evidence="16">Deleted in malignant brain tumors 1 protein-like</fullName>
    </recommendedName>
</protein>
<evidence type="ECO:0000256" key="7">
    <source>
        <dbReference type="ARBA" id="ARBA00023319"/>
    </source>
</evidence>
<name>A0ABD1KQP4_9TELE</name>
<feature type="domain" description="Ig-like" evidence="13">
    <location>
        <begin position="1475"/>
        <end position="1559"/>
    </location>
</feature>
<evidence type="ECO:0000259" key="12">
    <source>
        <dbReference type="PROSITE" id="PS50287"/>
    </source>
</evidence>
<comment type="subcellular location">
    <subcellularLocation>
        <location evidence="1">Secreted</location>
    </subcellularLocation>
</comment>
<sequence>MFTLQFQQTACLFWISPLTALLFLSAPLQTVAQIRLVDGRTNCSGRVEVYRLGQWGTVCDDDWDMNDATVVCRQLGCGDAVCATNRAHFGSGIGAILMDDVGCSGAERSLTQCFHSRRHNCYHGEDAGVVCTGSSQSSNISRVDPSSHSNYSCTNPPTSTVRTPIDSSVAVAQIRLVGGRTNCSGRVEVYRLGQWGTVCDDDWDMNDTTVVCRQLGCGDAVCATNRAHFGSGSGAILMDDVGCSGAERSLTQCFHSRRHNCHHGEDAGVVCTGSSQSSNISRVDPSSHSNYSCINPPTSTVRTPIDSSVVAQIRLVGGRTNCSGRVEVYRLGQWGTVCDDGWDMNDATVVCRQLGCGDAVCATNRAHFGRGSGVILMDDVGCSGAERSLTQCFHSRRHNCHHGEDAGVVCTGSSQSSNISRVDPSSHSNYSCINPPTSTVRTPIDSSVENLGLRLVGGRNRCSGRVEVYHNGRWGTVCPDGWDTRAGTVVCRQLGCGTDVLTRTGLIRLNRGHLPVLMGGVRCDGTEISLRSCHHYGLITQRCSRYEGASVICLVPRRPDPPTPRKAPLRLVGGSTNCTGRVEVYHNGQWGTVCDDDWDIIDATVVCRQLGCGDAVCATKEAHFGRGSGKIWMDDVRCSGAEAFLAECSHTGYSNCHHGEDAGVVCSGASQSSNISGEDPSSHSNYSCINPPNSTVRTPTDSSVGTSTIRLVGGRTNCSGRVEVYNNGQWGTVCDDGWDIKDATVVCRQLGCGRAVSAIVQAQFGMGSGRILMDDVGCSGAEESLTECVHHGSETHDCNHGEDAGVLCLAPRRADPPTPRKALLRLVGGSHNCTGRVEVYHNGQWGTVCDDDWDIIDATVVCRQLGCGDAVCAAKEAHFGRGSGKIWMDDVRCSGAEAFLAECSHTGYSNCHHGEDAGVVCSGASQSSNISSIDPSSHSNYSCINPPNSTVRTPIDSSFAPRRPDPPTPRKATVRLVGGSTNCSGRVEVYHNGQWGTVCDDDWDIIDATVVCRQLGCGDAVCASTEAHFGTGSGRIWMDDVSCSGAEAFLLECSHTGYSNCDHGEDAGVVCSGASQSSNISSVDPSNHSNYSCINLPNSTVRTPIDSSFGTSTVRLVGGRTNCSGRVEVYNNGQWGTVCDDGWDIKDATVVCRQLGCGDAVSAIVRAQFGMGSGEILMDDVGCSGAEESLTECISRGFGTHDCNHDEDAGVLCLAPGHPDPPTPRKAPLRLVGGSTNCSGRVEVYHNGQWGTVCDDDWDMNDTTVVCRQLGCGDAVCASTEAHFGTGSGRIWMDDVSCSGAEAFLSECSHTGYSNCDHDEDAGVVCSGASQSSNISSVDPSSHSNYSCINPPNSTVRTPIDSSFGNSTVRLVGGNSTCSGRVEVYHNGQWGTVCDDEWDMNDATVVCRQLGCGDASSAFKEAHFGSGSGKIWMDDVGCSGAEESLTECPHRGFETHDCSHGEDAGVVCSVSLAKPVLSLDVRQTASWGQSVQMTCSISTQYLGGTFTLQQLSGSYRETKAASGTSADFTIRQVDFAHEGSYYCQYQTRVSGHDFNSSFSDSVSFSVVVSLPQPIISASASDGELSWGTHGPEVPRGQSFSIVCSIKSQYQGGSFHLISEGSTESWTKLAVNHSASFYFTQADLLHEGNYSCFYEVILSTRPFISGRADRLYVTIRELTWTEWFHHEKTSVLCGVIFGLLLLLAVIYLMFLLKNKYGGFMASEEYWPMMTYGGPESNENL</sequence>
<keyword evidence="10" id="KW-0472">Membrane</keyword>
<feature type="domain" description="SRCR" evidence="12">
    <location>
        <begin position="824"/>
        <end position="922"/>
    </location>
</feature>
<feature type="disulfide bond" evidence="8">
    <location>
        <begin position="893"/>
        <end position="903"/>
    </location>
</feature>
<feature type="disulfide bond" evidence="8">
    <location>
        <begin position="1438"/>
        <end position="1448"/>
    </location>
</feature>
<dbReference type="SMART" id="SM00409">
    <property type="entry name" value="IG"/>
    <property type="match status" value="2"/>
</dbReference>
<comment type="caution">
    <text evidence="14">The sequence shown here is derived from an EMBL/GenBank/DDBJ whole genome shotgun (WGS) entry which is preliminary data.</text>
</comment>
<feature type="disulfide bond" evidence="8">
    <location>
        <begin position="1183"/>
        <end position="1193"/>
    </location>
</feature>
<dbReference type="SMART" id="SM00202">
    <property type="entry name" value="SR"/>
    <property type="match status" value="11"/>
</dbReference>
<feature type="disulfide bond" evidence="8">
    <location>
        <begin position="747"/>
        <end position="808"/>
    </location>
</feature>
<keyword evidence="4" id="KW-0677">Repeat</keyword>
<accession>A0ABD1KQP4</accession>
<evidence type="ECO:0000259" key="13">
    <source>
        <dbReference type="PROSITE" id="PS50835"/>
    </source>
</evidence>
<dbReference type="FunFam" id="3.10.250.10:FF:000005">
    <property type="entry name" value="Neurotrypsin isoform A"/>
    <property type="match status" value="1"/>
</dbReference>
<keyword evidence="3 11" id="KW-0732">Signal</keyword>
<evidence type="ECO:0000256" key="6">
    <source>
        <dbReference type="ARBA" id="ARBA00023180"/>
    </source>
</evidence>
<feature type="domain" description="SRCR" evidence="12">
    <location>
        <begin position="974"/>
        <end position="1072"/>
    </location>
</feature>
<feature type="disulfide bond" evidence="8">
    <location>
        <begin position="382"/>
        <end position="392"/>
    </location>
</feature>
<dbReference type="PROSITE" id="PS50287">
    <property type="entry name" value="SRCR_2"/>
    <property type="match status" value="11"/>
</dbReference>
<dbReference type="FunFam" id="3.10.250.10:FF:000006">
    <property type="entry name" value="neurotrypsin isoform X2"/>
    <property type="match status" value="10"/>
</dbReference>
<feature type="compositionally biased region" description="Polar residues" evidence="9">
    <location>
        <begin position="682"/>
        <end position="706"/>
    </location>
</feature>
<dbReference type="SUPFAM" id="SSF48726">
    <property type="entry name" value="Immunoglobulin"/>
    <property type="match status" value="2"/>
</dbReference>
<evidence type="ECO:0000256" key="2">
    <source>
        <dbReference type="ARBA" id="ARBA00022525"/>
    </source>
</evidence>
<feature type="disulfide bond" evidence="8">
    <location>
        <begin position="1407"/>
        <end position="1468"/>
    </location>
</feature>
<feature type="domain" description="SRCR" evidence="12">
    <location>
        <begin position="1369"/>
        <end position="1469"/>
    </location>
</feature>
<feature type="disulfide bond" evidence="8">
    <location>
        <begin position="1394"/>
        <end position="1458"/>
    </location>
</feature>
<evidence type="ECO:0000256" key="3">
    <source>
        <dbReference type="ARBA" id="ARBA00022729"/>
    </source>
</evidence>
<dbReference type="PRINTS" id="PR00258">
    <property type="entry name" value="SPERACTRCPTR"/>
</dbReference>
<dbReference type="InterPro" id="IPR007110">
    <property type="entry name" value="Ig-like_dom"/>
</dbReference>
<dbReference type="InterPro" id="IPR001190">
    <property type="entry name" value="SRCR"/>
</dbReference>
<dbReference type="EMBL" id="JBHFQA010000003">
    <property type="protein sequence ID" value="KAL2101477.1"/>
    <property type="molecule type" value="Genomic_DNA"/>
</dbReference>
<feature type="disulfide bond" evidence="8">
    <location>
        <begin position="1152"/>
        <end position="1213"/>
    </location>
</feature>
<evidence type="ECO:0000256" key="8">
    <source>
        <dbReference type="PROSITE-ProRule" id="PRU00196"/>
    </source>
</evidence>
<feature type="domain" description="SRCR" evidence="12">
    <location>
        <begin position="1114"/>
        <end position="1214"/>
    </location>
</feature>
<keyword evidence="15" id="KW-1185">Reference proteome</keyword>
<proteinExistence type="predicted"/>
<gene>
    <name evidence="14" type="ORF">ACEWY4_003238</name>
</gene>
<feature type="domain" description="Ig-like" evidence="13">
    <location>
        <begin position="1573"/>
        <end position="1651"/>
    </location>
</feature>
<evidence type="ECO:0000256" key="1">
    <source>
        <dbReference type="ARBA" id="ARBA00004613"/>
    </source>
</evidence>
<dbReference type="Pfam" id="PF00047">
    <property type="entry name" value="ig"/>
    <property type="match status" value="2"/>
</dbReference>
<dbReference type="Gene3D" id="3.10.250.10">
    <property type="entry name" value="SRCR-like domain"/>
    <property type="match status" value="11"/>
</dbReference>